<evidence type="ECO:0000256" key="9">
    <source>
        <dbReference type="ARBA" id="ARBA00022989"/>
    </source>
</evidence>
<evidence type="ECO:0000256" key="11">
    <source>
        <dbReference type="ARBA" id="ARBA00023157"/>
    </source>
</evidence>
<evidence type="ECO:0000313" key="19">
    <source>
        <dbReference type="Proteomes" id="UP000657918"/>
    </source>
</evidence>
<comment type="subcellular location">
    <subcellularLocation>
        <location evidence="12">Cell junction</location>
        <location evidence="12">Plasmodesma</location>
    </subcellularLocation>
    <subcellularLocation>
        <location evidence="1">Cell membrane</location>
        <topology evidence="1">Single-pass type I membrane protein</topology>
    </subcellularLocation>
</comment>
<evidence type="ECO:0000256" key="3">
    <source>
        <dbReference type="ARBA" id="ARBA00022475"/>
    </source>
</evidence>
<keyword evidence="2" id="KW-0813">Transport</keyword>
<evidence type="ECO:0000256" key="12">
    <source>
        <dbReference type="ARBA" id="ARBA00024184"/>
    </source>
</evidence>
<keyword evidence="11" id="KW-1015">Disulfide bond</keyword>
<feature type="region of interest" description="Disordered" evidence="14">
    <location>
        <begin position="508"/>
        <end position="553"/>
    </location>
</feature>
<feature type="domain" description="Gnk2-homologous" evidence="17">
    <location>
        <begin position="138"/>
        <end position="237"/>
    </location>
</feature>
<feature type="compositionally biased region" description="Basic and acidic residues" evidence="14">
    <location>
        <begin position="537"/>
        <end position="553"/>
    </location>
</feature>
<dbReference type="InterPro" id="IPR051378">
    <property type="entry name" value="Cell2Cell_Antifungal"/>
</dbReference>
<keyword evidence="7" id="KW-0677">Repeat</keyword>
<feature type="region of interest" description="Disordered" evidence="14">
    <location>
        <begin position="434"/>
        <end position="466"/>
    </location>
</feature>
<comment type="similarity">
    <text evidence="13">Belongs to the cysteine-rich repeat secretory protein family. Plasmodesmata-located proteins (PDLD) subfamily.</text>
</comment>
<dbReference type="GO" id="GO:0010497">
    <property type="term" value="P:plasmodesmata-mediated intercellular transport"/>
    <property type="evidence" value="ECO:0007669"/>
    <property type="project" value="UniProtKB-ARBA"/>
</dbReference>
<feature type="signal peptide" evidence="16">
    <location>
        <begin position="1"/>
        <end position="25"/>
    </location>
</feature>
<organism evidence="18 19">
    <name type="scientific">Salix dunnii</name>
    <dbReference type="NCBI Taxonomy" id="1413687"/>
    <lineage>
        <taxon>Eukaryota</taxon>
        <taxon>Viridiplantae</taxon>
        <taxon>Streptophyta</taxon>
        <taxon>Embryophyta</taxon>
        <taxon>Tracheophyta</taxon>
        <taxon>Spermatophyta</taxon>
        <taxon>Magnoliopsida</taxon>
        <taxon>eudicotyledons</taxon>
        <taxon>Gunneridae</taxon>
        <taxon>Pentapetalae</taxon>
        <taxon>rosids</taxon>
        <taxon>fabids</taxon>
        <taxon>Malpighiales</taxon>
        <taxon>Salicaceae</taxon>
        <taxon>Saliceae</taxon>
        <taxon>Salix</taxon>
    </lineage>
</organism>
<evidence type="ECO:0000256" key="4">
    <source>
        <dbReference type="ARBA" id="ARBA00022581"/>
    </source>
</evidence>
<evidence type="ECO:0000256" key="13">
    <source>
        <dbReference type="ARBA" id="ARBA00038393"/>
    </source>
</evidence>
<dbReference type="AlphaFoldDB" id="A0A835MU69"/>
<evidence type="ECO:0000259" key="17">
    <source>
        <dbReference type="PROSITE" id="PS51473"/>
    </source>
</evidence>
<feature type="transmembrane region" description="Helical" evidence="15">
    <location>
        <begin position="242"/>
        <end position="262"/>
    </location>
</feature>
<keyword evidence="8" id="KW-0965">Cell junction</keyword>
<feature type="compositionally biased region" description="Basic and acidic residues" evidence="14">
    <location>
        <begin position="435"/>
        <end position="449"/>
    </location>
</feature>
<comment type="caution">
    <text evidence="18">The sequence shown here is derived from an EMBL/GenBank/DDBJ whole genome shotgun (WGS) entry which is preliminary data.</text>
</comment>
<gene>
    <name evidence="18" type="ORF">SADUNF_Sadunf10G0042100</name>
</gene>
<dbReference type="GO" id="GO:0009506">
    <property type="term" value="C:plasmodesma"/>
    <property type="evidence" value="ECO:0007669"/>
    <property type="project" value="UniProtKB-SubCell"/>
</dbReference>
<evidence type="ECO:0000256" key="10">
    <source>
        <dbReference type="ARBA" id="ARBA00023136"/>
    </source>
</evidence>
<dbReference type="GO" id="GO:0005886">
    <property type="term" value="C:plasma membrane"/>
    <property type="evidence" value="ECO:0007669"/>
    <property type="project" value="UniProtKB-SubCell"/>
</dbReference>
<dbReference type="FunFam" id="3.30.430.20:FF:000008">
    <property type="entry name" value="cysteine-rich repeat secretory protein 3"/>
    <property type="match status" value="1"/>
</dbReference>
<feature type="domain" description="Gnk2-homologous" evidence="17">
    <location>
        <begin position="30"/>
        <end position="133"/>
    </location>
</feature>
<dbReference type="GO" id="GO:0046739">
    <property type="term" value="P:transport of virus in multicellular host"/>
    <property type="evidence" value="ECO:0007669"/>
    <property type="project" value="TreeGrafter"/>
</dbReference>
<name>A0A835MU69_9ROSI</name>
<dbReference type="EMBL" id="JADGMS010000010">
    <property type="protein sequence ID" value="KAF9673611.1"/>
    <property type="molecule type" value="Genomic_DNA"/>
</dbReference>
<dbReference type="FunFam" id="3.30.430.20:FF:000001">
    <property type="entry name" value="cysteine-rich repeat secretory protein 3"/>
    <property type="match status" value="1"/>
</dbReference>
<dbReference type="InterPro" id="IPR038408">
    <property type="entry name" value="GNK2_sf"/>
</dbReference>
<keyword evidence="4" id="KW-0945">Host-virus interaction</keyword>
<evidence type="ECO:0000256" key="2">
    <source>
        <dbReference type="ARBA" id="ARBA00022448"/>
    </source>
</evidence>
<evidence type="ECO:0000256" key="8">
    <source>
        <dbReference type="ARBA" id="ARBA00022949"/>
    </source>
</evidence>
<keyword evidence="10 15" id="KW-0472">Membrane</keyword>
<reference evidence="18 19" key="1">
    <citation type="submission" date="2020-10" db="EMBL/GenBank/DDBJ databases">
        <title>Plant Genome Project.</title>
        <authorList>
            <person name="Zhang R.-G."/>
        </authorList>
    </citation>
    <scope>NUCLEOTIDE SEQUENCE [LARGE SCALE GENOMIC DNA]</scope>
    <source>
        <strain evidence="18">FAFU-HL-1</strain>
        <tissue evidence="18">Leaf</tissue>
    </source>
</reference>
<evidence type="ECO:0000256" key="5">
    <source>
        <dbReference type="ARBA" id="ARBA00022692"/>
    </source>
</evidence>
<evidence type="ECO:0000256" key="14">
    <source>
        <dbReference type="SAM" id="MobiDB-lite"/>
    </source>
</evidence>
<dbReference type="CDD" id="cd23509">
    <property type="entry name" value="Gnk2-like"/>
    <property type="match status" value="2"/>
</dbReference>
<dbReference type="PANTHER" id="PTHR32080">
    <property type="entry name" value="ANTIFUNGAL PROTEIN GINKBILOBIN-2-LIKE"/>
    <property type="match status" value="1"/>
</dbReference>
<evidence type="ECO:0000313" key="18">
    <source>
        <dbReference type="EMBL" id="KAF9673611.1"/>
    </source>
</evidence>
<evidence type="ECO:0000256" key="15">
    <source>
        <dbReference type="SAM" id="Phobius"/>
    </source>
</evidence>
<keyword evidence="3" id="KW-1003">Cell membrane</keyword>
<keyword evidence="5 15" id="KW-0812">Transmembrane</keyword>
<keyword evidence="9 15" id="KW-1133">Transmembrane helix</keyword>
<evidence type="ECO:0000256" key="7">
    <source>
        <dbReference type="ARBA" id="ARBA00022737"/>
    </source>
</evidence>
<dbReference type="OrthoDB" id="1867172at2759"/>
<accession>A0A835MU69</accession>
<dbReference type="Gene3D" id="3.30.430.20">
    <property type="entry name" value="Gnk2 domain, C-X8-C-X2-C motif"/>
    <property type="match status" value="2"/>
</dbReference>
<feature type="chain" id="PRO_5033048558" description="Gnk2-homologous domain-containing protein" evidence="16">
    <location>
        <begin position="26"/>
        <end position="553"/>
    </location>
</feature>
<feature type="compositionally biased region" description="Polar residues" evidence="14">
    <location>
        <begin position="508"/>
        <end position="525"/>
    </location>
</feature>
<protein>
    <recommendedName>
        <fullName evidence="17">Gnk2-homologous domain-containing protein</fullName>
    </recommendedName>
</protein>
<keyword evidence="6 16" id="KW-0732">Signal</keyword>
<dbReference type="Proteomes" id="UP000657918">
    <property type="component" value="Unassembled WGS sequence"/>
</dbReference>
<evidence type="ECO:0000256" key="1">
    <source>
        <dbReference type="ARBA" id="ARBA00004251"/>
    </source>
</evidence>
<sequence length="553" mass="61149">MVFPSIPFFCFLLLSSFLFVSPSQSAPDYSILVYKGCAKQAFQDPNGVYSQAISALFGSLVSQSTKTKFFKTTAGTSQTTITGLFQCRGDLSNTDCYNCVSKLPILTDKLCGKTIAARIQLYGCYISYEVAGFAQISGMEMLYKTCGAKNLAGSGFEERRDTALSVMQNGVVSGHGYFATNYQSVYVLGQCEGDVGDSDCGECVKTAVQRAQVECGNAISGQIYLHKCFISYRTGQNTGKTVAIIVGGAAGVGFLVICLLFARGLIKKRDGMLFCTLKNIMRLDNYNYTLHFTDARRNSISYRPFQFQNSIPYPSINTLFSPWITKRPCFTVSAVALLHSIAIKPSPLVIILYDSFIQNRIAMYPKVKVRTDGRDDQLAHNWSSLLSLKDIQFLCLQDSCFAVNGHQDVSSPITARIPKSYVSNVIMPRVSVSEEAEKKNNSTEEERLNIRASSIPRPRAVLSSPDNDAVIGNNIRTKVARPTTSKNNKLMESRHEPCKVVPGQITDVSPTNTRKSKNTSVNSSELKVKKWSPTEESSQRRKIATDKPRFMRI</sequence>
<keyword evidence="19" id="KW-1185">Reference proteome</keyword>
<dbReference type="InterPro" id="IPR002902">
    <property type="entry name" value="GNK2"/>
</dbReference>
<dbReference type="PROSITE" id="PS51473">
    <property type="entry name" value="GNK2"/>
    <property type="match status" value="2"/>
</dbReference>
<proteinExistence type="inferred from homology"/>
<evidence type="ECO:0000256" key="6">
    <source>
        <dbReference type="ARBA" id="ARBA00022729"/>
    </source>
</evidence>
<evidence type="ECO:0000256" key="16">
    <source>
        <dbReference type="SAM" id="SignalP"/>
    </source>
</evidence>
<dbReference type="Pfam" id="PF01657">
    <property type="entry name" value="Stress-antifung"/>
    <property type="match status" value="2"/>
</dbReference>
<dbReference type="PANTHER" id="PTHR32080:SF24">
    <property type="entry name" value="PLASMODESMATA-LOCATED PROTEIN 2"/>
    <property type="match status" value="1"/>
</dbReference>